<comment type="caution">
    <text evidence="1">The sequence shown here is derived from an EMBL/GenBank/DDBJ whole genome shotgun (WGS) entry which is preliminary data.</text>
</comment>
<accession>A0A0A2G0P3</accession>
<dbReference type="RefSeq" id="WP_039423244.1">
    <property type="nucleotide sequence ID" value="NZ_JRAK01000017.1"/>
</dbReference>
<evidence type="ECO:0000313" key="1">
    <source>
        <dbReference type="EMBL" id="KGN94059.1"/>
    </source>
</evidence>
<proteinExistence type="predicted"/>
<reference evidence="1 2" key="1">
    <citation type="submission" date="2014-08" db="EMBL/GenBank/DDBJ databases">
        <title>Porphyromonas gulae strain:COT-052_OH3439 Genome sequencing.</title>
        <authorList>
            <person name="Wallis C."/>
            <person name="Deusch O."/>
            <person name="O'Flynn C."/>
            <person name="Davis I."/>
            <person name="Jospin G."/>
            <person name="Darling A.E."/>
            <person name="Coil D.A."/>
            <person name="Alexiev A."/>
            <person name="Horsfall A."/>
            <person name="Kirkwood N."/>
            <person name="Harris S."/>
            <person name="Eisen J.A."/>
        </authorList>
    </citation>
    <scope>NUCLEOTIDE SEQUENCE [LARGE SCALE GENOMIC DNA]</scope>
    <source>
        <strain evidence="2">COT-052 OH3439</strain>
    </source>
</reference>
<sequence>MKTLLFDCSITYNCVKEKINFYVIEENGKKSYCLDFESLKFPKGPYPSFVNSTPLPTLEDLIKELQQTGLTVAKNCKNQGEIIFQAETDFMGHPAVGVKIYKTTNNDYECVLSKLFNPPRAPLYKRNSFTESTLEEIFSQIEDLKTFYWLWILKEKQIYGSTPNPDF</sequence>
<gene>
    <name evidence="1" type="ORF">HR15_01455</name>
</gene>
<name>A0A0A2G0P3_9PORP</name>
<evidence type="ECO:0000313" key="2">
    <source>
        <dbReference type="Proteomes" id="UP000030146"/>
    </source>
</evidence>
<dbReference type="EMBL" id="JRAK01000017">
    <property type="protein sequence ID" value="KGN94059.1"/>
    <property type="molecule type" value="Genomic_DNA"/>
</dbReference>
<keyword evidence="2" id="KW-1185">Reference proteome</keyword>
<organism evidence="1 2">
    <name type="scientific">Porphyromonas gulae</name>
    <dbReference type="NCBI Taxonomy" id="111105"/>
    <lineage>
        <taxon>Bacteria</taxon>
        <taxon>Pseudomonadati</taxon>
        <taxon>Bacteroidota</taxon>
        <taxon>Bacteroidia</taxon>
        <taxon>Bacteroidales</taxon>
        <taxon>Porphyromonadaceae</taxon>
        <taxon>Porphyromonas</taxon>
    </lineage>
</organism>
<protein>
    <submittedName>
        <fullName evidence="1">Uncharacterized protein</fullName>
    </submittedName>
</protein>
<dbReference type="AlphaFoldDB" id="A0A0A2G0P3"/>
<dbReference type="Proteomes" id="UP000030146">
    <property type="component" value="Unassembled WGS sequence"/>
</dbReference>